<feature type="domain" description="HAMP" evidence="13">
    <location>
        <begin position="284"/>
        <end position="338"/>
    </location>
</feature>
<dbReference type="InterPro" id="IPR004089">
    <property type="entry name" value="MCPsignal_dom"/>
</dbReference>
<dbReference type="FunFam" id="1.10.287.950:FF:000001">
    <property type="entry name" value="Methyl-accepting chemotaxis sensory transducer"/>
    <property type="match status" value="1"/>
</dbReference>
<evidence type="ECO:0000256" key="8">
    <source>
        <dbReference type="ARBA" id="ARBA00029447"/>
    </source>
</evidence>
<protein>
    <submittedName>
        <fullName evidence="14">Methyl-accepting chemotaxis protein</fullName>
    </submittedName>
</protein>
<dbReference type="Gene3D" id="1.10.287.950">
    <property type="entry name" value="Methyl-accepting chemotaxis protein"/>
    <property type="match status" value="1"/>
</dbReference>
<dbReference type="InterPro" id="IPR004090">
    <property type="entry name" value="Chemotax_Me-accpt_rcpt"/>
</dbReference>
<dbReference type="SUPFAM" id="SSF58104">
    <property type="entry name" value="Methyl-accepting chemotaxis protein (MCP) signaling domain"/>
    <property type="match status" value="1"/>
</dbReference>
<keyword evidence="4 11" id="KW-0812">Transmembrane</keyword>
<dbReference type="CDD" id="cd12913">
    <property type="entry name" value="PDC1_MCP_like"/>
    <property type="match status" value="1"/>
</dbReference>
<dbReference type="PROSITE" id="PS50111">
    <property type="entry name" value="CHEMOTAXIS_TRANSDUC_2"/>
    <property type="match status" value="1"/>
</dbReference>
<name>A0A918KHE3_9GAMM</name>
<dbReference type="InterPro" id="IPR033479">
    <property type="entry name" value="dCache_1"/>
</dbReference>
<dbReference type="InterPro" id="IPR003660">
    <property type="entry name" value="HAMP_dom"/>
</dbReference>
<dbReference type="GO" id="GO:0004888">
    <property type="term" value="F:transmembrane signaling receptor activity"/>
    <property type="evidence" value="ECO:0007669"/>
    <property type="project" value="InterPro"/>
</dbReference>
<dbReference type="PANTHER" id="PTHR32089">
    <property type="entry name" value="METHYL-ACCEPTING CHEMOTAXIS PROTEIN MCPB"/>
    <property type="match status" value="1"/>
</dbReference>
<dbReference type="SUPFAM" id="SSF103190">
    <property type="entry name" value="Sensory domain-like"/>
    <property type="match status" value="1"/>
</dbReference>
<keyword evidence="7 9" id="KW-0807">Transducer</keyword>
<evidence type="ECO:0000256" key="9">
    <source>
        <dbReference type="PROSITE-ProRule" id="PRU00284"/>
    </source>
</evidence>
<feature type="transmembrane region" description="Helical" evidence="11">
    <location>
        <begin position="265"/>
        <end position="287"/>
    </location>
</feature>
<comment type="subcellular location">
    <subcellularLocation>
        <location evidence="1">Cell membrane</location>
        <topology evidence="1">Multi-pass membrane protein</topology>
    </subcellularLocation>
</comment>
<evidence type="ECO:0000256" key="10">
    <source>
        <dbReference type="SAM" id="MobiDB-lite"/>
    </source>
</evidence>
<feature type="compositionally biased region" description="Polar residues" evidence="10">
    <location>
        <begin position="393"/>
        <end position="407"/>
    </location>
</feature>
<reference evidence="14" key="1">
    <citation type="journal article" date="2014" name="Int. J. Syst. Evol. Microbiol.">
        <title>Complete genome sequence of Corynebacterium casei LMG S-19264T (=DSM 44701T), isolated from a smear-ripened cheese.</title>
        <authorList>
            <consortium name="US DOE Joint Genome Institute (JGI-PGF)"/>
            <person name="Walter F."/>
            <person name="Albersmeier A."/>
            <person name="Kalinowski J."/>
            <person name="Ruckert C."/>
        </authorList>
    </citation>
    <scope>NUCLEOTIDE SEQUENCE</scope>
    <source>
        <strain evidence="14">KCTC 22169</strain>
    </source>
</reference>
<dbReference type="CDD" id="cd12912">
    <property type="entry name" value="PDC2_MCP_like"/>
    <property type="match status" value="1"/>
</dbReference>
<evidence type="ECO:0000256" key="7">
    <source>
        <dbReference type="ARBA" id="ARBA00023224"/>
    </source>
</evidence>
<dbReference type="GO" id="GO:0007165">
    <property type="term" value="P:signal transduction"/>
    <property type="evidence" value="ECO:0007669"/>
    <property type="project" value="UniProtKB-KW"/>
</dbReference>
<keyword evidence="5 11" id="KW-1133">Transmembrane helix</keyword>
<evidence type="ECO:0000256" key="3">
    <source>
        <dbReference type="ARBA" id="ARBA00022500"/>
    </source>
</evidence>
<dbReference type="SMART" id="SM00283">
    <property type="entry name" value="MA"/>
    <property type="match status" value="1"/>
</dbReference>
<accession>A0A918KHE3</accession>
<dbReference type="Gene3D" id="3.30.450.20">
    <property type="entry name" value="PAS domain"/>
    <property type="match status" value="2"/>
</dbReference>
<organism evidence="14 15">
    <name type="scientific">Saccharospirillum salsuginis</name>
    <dbReference type="NCBI Taxonomy" id="418750"/>
    <lineage>
        <taxon>Bacteria</taxon>
        <taxon>Pseudomonadati</taxon>
        <taxon>Pseudomonadota</taxon>
        <taxon>Gammaproteobacteria</taxon>
        <taxon>Oceanospirillales</taxon>
        <taxon>Saccharospirillaceae</taxon>
        <taxon>Saccharospirillum</taxon>
    </lineage>
</organism>
<evidence type="ECO:0000256" key="1">
    <source>
        <dbReference type="ARBA" id="ARBA00004651"/>
    </source>
</evidence>
<dbReference type="PRINTS" id="PR00260">
    <property type="entry name" value="CHEMTRNSDUCR"/>
</dbReference>
<comment type="similarity">
    <text evidence="8">Belongs to the methyl-accepting chemotaxis (MCP) protein family.</text>
</comment>
<gene>
    <name evidence="14" type="ORF">GCM10007392_34570</name>
</gene>
<sequence>MKSMSIRARIMGGVALTVLVLVAVNGFFNYQQARSNLVDSVNDLLVRSGENTSRFVTNWIDSKQQVLDGAAQSIQAGTEIATAVQQGADSGDFLYMYVGTRSGEMIMRPDEPLPDDYDPRTRPWFTQARQAGGPIITPPYVDASSGDLIMSFAQPVGQDVIAADIALTDIVGEVLGVRLGDSGYAAVIDGNNNFLIHPDEAQLGKPLRSLIGQAGLTPEPESVQAAGDNWLSAAFPIQGTQWRIVLMMKEGEAFANLGTLALSNLLVSALTILIVTVVSGFMISWLLKPLVNLNQALSDIAQGEADLTQRLEVVRNDEIGSLSRNFNQFIESIHALVSASLDSSHQLANLSELARDNAKENNQAVQVQQTEISQVAAAINEMSSTSANVADNAQDTAGAAQSASTEGENGMANARENKRRMGNLTEQIDTATGVIRQLDDQAQQINTILATIQDIAEQTNLLALNAAIEAARAGEQGRGFAVVADEVRALSQRTHEATGEIQTMIETLQGQTQNAVSIMDKSKDLTGETANSAEEVTTSLNSIAESIRDISERASTIAEASREQNTATEEISRIATAIQDASNQLAENIDQATAQSDELHDLSDSIRANLSRFKI</sequence>
<keyword evidence="2" id="KW-1003">Cell membrane</keyword>
<evidence type="ECO:0000313" key="14">
    <source>
        <dbReference type="EMBL" id="GGX63992.1"/>
    </source>
</evidence>
<dbReference type="EMBL" id="BMXR01000009">
    <property type="protein sequence ID" value="GGX63992.1"/>
    <property type="molecule type" value="Genomic_DNA"/>
</dbReference>
<keyword evidence="6 11" id="KW-0472">Membrane</keyword>
<comment type="caution">
    <text evidence="14">The sequence shown here is derived from an EMBL/GenBank/DDBJ whole genome shotgun (WGS) entry which is preliminary data.</text>
</comment>
<dbReference type="PROSITE" id="PS50885">
    <property type="entry name" value="HAMP"/>
    <property type="match status" value="1"/>
</dbReference>
<dbReference type="GO" id="GO:0005886">
    <property type="term" value="C:plasma membrane"/>
    <property type="evidence" value="ECO:0007669"/>
    <property type="project" value="UniProtKB-SubCell"/>
</dbReference>
<dbReference type="SMART" id="SM00304">
    <property type="entry name" value="HAMP"/>
    <property type="match status" value="2"/>
</dbReference>
<dbReference type="AlphaFoldDB" id="A0A918KHE3"/>
<keyword evidence="3" id="KW-0145">Chemotaxis</keyword>
<evidence type="ECO:0000256" key="6">
    <source>
        <dbReference type="ARBA" id="ARBA00023136"/>
    </source>
</evidence>
<dbReference type="CDD" id="cd11386">
    <property type="entry name" value="MCP_signal"/>
    <property type="match status" value="1"/>
</dbReference>
<evidence type="ECO:0000313" key="15">
    <source>
        <dbReference type="Proteomes" id="UP000626148"/>
    </source>
</evidence>
<evidence type="ECO:0000256" key="5">
    <source>
        <dbReference type="ARBA" id="ARBA00022989"/>
    </source>
</evidence>
<evidence type="ECO:0000259" key="13">
    <source>
        <dbReference type="PROSITE" id="PS50885"/>
    </source>
</evidence>
<dbReference type="Pfam" id="PF00015">
    <property type="entry name" value="MCPsignal"/>
    <property type="match status" value="1"/>
</dbReference>
<evidence type="ECO:0000259" key="12">
    <source>
        <dbReference type="PROSITE" id="PS50111"/>
    </source>
</evidence>
<feature type="domain" description="Methyl-accepting transducer" evidence="12">
    <location>
        <begin position="343"/>
        <end position="579"/>
    </location>
</feature>
<dbReference type="PANTHER" id="PTHR32089:SF117">
    <property type="entry name" value="METHYL ACCEPTING SENSORY TRANSDUCER WITH CACHE_1 SMALL MOLECULE BINDING DOMAIN"/>
    <property type="match status" value="1"/>
</dbReference>
<dbReference type="CDD" id="cd06225">
    <property type="entry name" value="HAMP"/>
    <property type="match status" value="1"/>
</dbReference>
<evidence type="ECO:0000256" key="2">
    <source>
        <dbReference type="ARBA" id="ARBA00022475"/>
    </source>
</evidence>
<evidence type="ECO:0000256" key="4">
    <source>
        <dbReference type="ARBA" id="ARBA00022692"/>
    </source>
</evidence>
<feature type="region of interest" description="Disordered" evidence="10">
    <location>
        <begin position="393"/>
        <end position="412"/>
    </location>
</feature>
<keyword evidence="15" id="KW-1185">Reference proteome</keyword>
<proteinExistence type="inferred from homology"/>
<dbReference type="Proteomes" id="UP000626148">
    <property type="component" value="Unassembled WGS sequence"/>
</dbReference>
<reference evidence="14" key="2">
    <citation type="submission" date="2020-09" db="EMBL/GenBank/DDBJ databases">
        <authorList>
            <person name="Sun Q."/>
            <person name="Kim S."/>
        </authorList>
    </citation>
    <scope>NUCLEOTIDE SEQUENCE</scope>
    <source>
        <strain evidence="14">KCTC 22169</strain>
    </source>
</reference>
<dbReference type="GO" id="GO:0006935">
    <property type="term" value="P:chemotaxis"/>
    <property type="evidence" value="ECO:0007669"/>
    <property type="project" value="UniProtKB-KW"/>
</dbReference>
<evidence type="ECO:0000256" key="11">
    <source>
        <dbReference type="SAM" id="Phobius"/>
    </source>
</evidence>
<dbReference type="InterPro" id="IPR029151">
    <property type="entry name" value="Sensor-like_sf"/>
</dbReference>
<dbReference type="Pfam" id="PF02743">
    <property type="entry name" value="dCache_1"/>
    <property type="match status" value="1"/>
</dbReference>
<dbReference type="Pfam" id="PF00672">
    <property type="entry name" value="HAMP"/>
    <property type="match status" value="1"/>
</dbReference>